<dbReference type="InterPro" id="IPR002347">
    <property type="entry name" value="SDR_fam"/>
</dbReference>
<dbReference type="EMBL" id="RZNC01000005">
    <property type="protein sequence ID" value="RWZ59291.1"/>
    <property type="molecule type" value="Genomic_DNA"/>
</dbReference>
<dbReference type="OrthoDB" id="9803333at2"/>
<gene>
    <name evidence="1" type="ORF">ELQ92_13630</name>
</gene>
<organism evidence="1 2">
    <name type="scientific">Labedella populi</name>
    <dbReference type="NCBI Taxonomy" id="2498850"/>
    <lineage>
        <taxon>Bacteria</taxon>
        <taxon>Bacillati</taxon>
        <taxon>Actinomycetota</taxon>
        <taxon>Actinomycetes</taxon>
        <taxon>Micrococcales</taxon>
        <taxon>Microbacteriaceae</taxon>
        <taxon>Labedella</taxon>
    </lineage>
</organism>
<dbReference type="Proteomes" id="UP000288603">
    <property type="component" value="Unassembled WGS sequence"/>
</dbReference>
<dbReference type="PRINTS" id="PR00081">
    <property type="entry name" value="GDHRDH"/>
</dbReference>
<dbReference type="AlphaFoldDB" id="A0A3S3ZNK5"/>
<protein>
    <submittedName>
        <fullName evidence="1">SDR family oxidoreductase</fullName>
    </submittedName>
</protein>
<evidence type="ECO:0000313" key="1">
    <source>
        <dbReference type="EMBL" id="RWZ59291.1"/>
    </source>
</evidence>
<dbReference type="Gene3D" id="3.40.50.720">
    <property type="entry name" value="NAD(P)-binding Rossmann-like Domain"/>
    <property type="match status" value="1"/>
</dbReference>
<keyword evidence="2" id="KW-1185">Reference proteome</keyword>
<dbReference type="InterPro" id="IPR036291">
    <property type="entry name" value="NAD(P)-bd_dom_sf"/>
</dbReference>
<comment type="caution">
    <text evidence="1">The sequence shown here is derived from an EMBL/GenBank/DDBJ whole genome shotgun (WGS) entry which is preliminary data.</text>
</comment>
<evidence type="ECO:0000313" key="2">
    <source>
        <dbReference type="Proteomes" id="UP000288603"/>
    </source>
</evidence>
<accession>A0A3S3ZNK5</accession>
<dbReference type="Pfam" id="PF13561">
    <property type="entry name" value="adh_short_C2"/>
    <property type="match status" value="1"/>
</dbReference>
<proteinExistence type="predicted"/>
<dbReference type="RefSeq" id="WP_128499863.1">
    <property type="nucleotide sequence ID" value="NZ_RZNC01000005.1"/>
</dbReference>
<dbReference type="SUPFAM" id="SSF51735">
    <property type="entry name" value="NAD(P)-binding Rossmann-fold domains"/>
    <property type="match status" value="1"/>
</dbReference>
<name>A0A3S3ZNK5_9MICO</name>
<reference evidence="1 2" key="1">
    <citation type="submission" date="2018-12" db="EMBL/GenBank/DDBJ databases">
        <authorList>
            <person name="Li F."/>
        </authorList>
    </citation>
    <scope>NUCLEOTIDE SEQUENCE [LARGE SCALE GENOMIC DNA]</scope>
    <source>
        <strain evidence="1 2">8H24J-4-2</strain>
    </source>
</reference>
<sequence length="78" mass="8455">MSARGIRANSVSHRVTRTRLGDDAFSRFPELIEPQARRTVLGRIGEADDVAAVIGLLASDEARWVTGQDVEVSGGYDL</sequence>